<accession>A0ABQ7J5H1</accession>
<dbReference type="Proteomes" id="UP000823046">
    <property type="component" value="Unassembled WGS sequence"/>
</dbReference>
<dbReference type="PANTHER" id="PTHR43851">
    <property type="match status" value="1"/>
</dbReference>
<keyword evidence="2" id="KW-1185">Reference proteome</keyword>
<gene>
    <name evidence="1" type="ORF">IE077_002173</name>
</gene>
<proteinExistence type="predicted"/>
<dbReference type="PANTHER" id="PTHR43851:SF3">
    <property type="entry name" value="COENZYME Q8"/>
    <property type="match status" value="1"/>
</dbReference>
<dbReference type="EMBL" id="JADAQX010001096">
    <property type="protein sequence ID" value="KAF8818143.1"/>
    <property type="molecule type" value="Genomic_DNA"/>
</dbReference>
<evidence type="ECO:0000313" key="1">
    <source>
        <dbReference type="EMBL" id="KAF8818143.1"/>
    </source>
</evidence>
<dbReference type="InterPro" id="IPR051409">
    <property type="entry name" value="Atypical_kinase_ADCK"/>
</dbReference>
<organism evidence="1 2">
    <name type="scientific">Cardiosporidium cionae</name>
    <dbReference type="NCBI Taxonomy" id="476202"/>
    <lineage>
        <taxon>Eukaryota</taxon>
        <taxon>Sar</taxon>
        <taxon>Alveolata</taxon>
        <taxon>Apicomplexa</taxon>
        <taxon>Aconoidasida</taxon>
        <taxon>Nephromycida</taxon>
        <taxon>Cardiosporidium</taxon>
    </lineage>
</organism>
<sequence>MDFGAGRVFPPLFVENYLRLVHSAALNNFENVRAYSIDLGFLVGTENSTMIQAHVESVMKVGEPFQKAGLYDFGVSTIVEGVYNLAPTMLQHRLKPPPPEVYSLHRKLAGCYLLCIKLKAHVNAHQMFFDIYSKFDFIEDTADYSNTAESFSLENISPSSSS</sequence>
<comment type="caution">
    <text evidence="1">The sequence shown here is derived from an EMBL/GenBank/DDBJ whole genome shotgun (WGS) entry which is preliminary data.</text>
</comment>
<protein>
    <submittedName>
        <fullName evidence="1">Uncharacterized protein</fullName>
    </submittedName>
</protein>
<name>A0ABQ7J5H1_9APIC</name>
<reference evidence="1 2" key="1">
    <citation type="journal article" date="2020" name="bioRxiv">
        <title>Metabolic contributions of an alphaproteobacterial endosymbiont in the apicomplexan Cardiosporidium cionae.</title>
        <authorList>
            <person name="Hunter E.S."/>
            <person name="Paight C.J."/>
            <person name="Lane C.E."/>
        </authorList>
    </citation>
    <scope>NUCLEOTIDE SEQUENCE [LARGE SCALE GENOMIC DNA]</scope>
    <source>
        <strain evidence="1">ESH_2018</strain>
    </source>
</reference>
<evidence type="ECO:0000313" key="2">
    <source>
        <dbReference type="Proteomes" id="UP000823046"/>
    </source>
</evidence>